<gene>
    <name evidence="1" type="ORF">H8S77_16790</name>
</gene>
<organism evidence="1 2">
    <name type="scientific">Parabacteroides segnis</name>
    <dbReference type="NCBI Taxonomy" id="2763058"/>
    <lineage>
        <taxon>Bacteria</taxon>
        <taxon>Pseudomonadati</taxon>
        <taxon>Bacteroidota</taxon>
        <taxon>Bacteroidia</taxon>
        <taxon>Bacteroidales</taxon>
        <taxon>Tannerellaceae</taxon>
        <taxon>Parabacteroides</taxon>
    </lineage>
</organism>
<dbReference type="EMBL" id="JACOOI010000019">
    <property type="protein sequence ID" value="MBC5644537.1"/>
    <property type="molecule type" value="Genomic_DNA"/>
</dbReference>
<accession>A0ABR7E457</accession>
<evidence type="ECO:0000313" key="2">
    <source>
        <dbReference type="Proteomes" id="UP000644010"/>
    </source>
</evidence>
<evidence type="ECO:0000313" key="1">
    <source>
        <dbReference type="EMBL" id="MBC5644537.1"/>
    </source>
</evidence>
<keyword evidence="2" id="KW-1185">Reference proteome</keyword>
<reference evidence="1 2" key="1">
    <citation type="submission" date="2020-08" db="EMBL/GenBank/DDBJ databases">
        <title>Genome public.</title>
        <authorList>
            <person name="Liu C."/>
            <person name="Sun Q."/>
        </authorList>
    </citation>
    <scope>NUCLEOTIDE SEQUENCE [LARGE SCALE GENOMIC DNA]</scope>
    <source>
        <strain evidence="1 2">BX2</strain>
    </source>
</reference>
<dbReference type="RefSeq" id="WP_186960406.1">
    <property type="nucleotide sequence ID" value="NZ_JACOOI010000019.1"/>
</dbReference>
<dbReference type="Proteomes" id="UP000644010">
    <property type="component" value="Unassembled WGS sequence"/>
</dbReference>
<name>A0ABR7E457_9BACT</name>
<comment type="caution">
    <text evidence="1">The sequence shown here is derived from an EMBL/GenBank/DDBJ whole genome shotgun (WGS) entry which is preliminary data.</text>
</comment>
<proteinExistence type="predicted"/>
<sequence>MNKNRVQTIKQSEEKKCSFFQKVIDDKRAIHAYISKHGTLNGFKRDSIEFVKPL</sequence>
<protein>
    <submittedName>
        <fullName evidence="1">Uncharacterized protein</fullName>
    </submittedName>
</protein>